<organism evidence="2 3">
    <name type="scientific">Pleurotus eryngii</name>
    <name type="common">Boletus of the steppes</name>
    <dbReference type="NCBI Taxonomy" id="5323"/>
    <lineage>
        <taxon>Eukaryota</taxon>
        <taxon>Fungi</taxon>
        <taxon>Dikarya</taxon>
        <taxon>Basidiomycota</taxon>
        <taxon>Agaricomycotina</taxon>
        <taxon>Agaricomycetes</taxon>
        <taxon>Agaricomycetidae</taxon>
        <taxon>Agaricales</taxon>
        <taxon>Pleurotineae</taxon>
        <taxon>Pleurotaceae</taxon>
        <taxon>Pleurotus</taxon>
    </lineage>
</organism>
<accession>A0A9P5ZJW8</accession>
<evidence type="ECO:0000256" key="1">
    <source>
        <dbReference type="SAM" id="Phobius"/>
    </source>
</evidence>
<comment type="caution">
    <text evidence="2">The sequence shown here is derived from an EMBL/GenBank/DDBJ whole genome shotgun (WGS) entry which is preliminary data.</text>
</comment>
<keyword evidence="1" id="KW-0812">Transmembrane</keyword>
<keyword evidence="1" id="KW-1133">Transmembrane helix</keyword>
<gene>
    <name evidence="2" type="ORF">BDN71DRAFT_1456143</name>
</gene>
<dbReference type="OrthoDB" id="419616at2759"/>
<protein>
    <submittedName>
        <fullName evidence="2">Uncharacterized protein</fullName>
    </submittedName>
</protein>
<sequence length="53" mass="5695">MRSLAPSIPSSLFPLSVEHNLLGGYMVYLIIVLTIMVGLYAASSLPDTIEDGQ</sequence>
<evidence type="ECO:0000313" key="3">
    <source>
        <dbReference type="Proteomes" id="UP000807025"/>
    </source>
</evidence>
<keyword evidence="3" id="KW-1185">Reference proteome</keyword>
<dbReference type="EMBL" id="MU154671">
    <property type="protein sequence ID" value="KAF9489438.1"/>
    <property type="molecule type" value="Genomic_DNA"/>
</dbReference>
<dbReference type="Proteomes" id="UP000807025">
    <property type="component" value="Unassembled WGS sequence"/>
</dbReference>
<feature type="transmembrane region" description="Helical" evidence="1">
    <location>
        <begin position="21"/>
        <end position="42"/>
    </location>
</feature>
<keyword evidence="1" id="KW-0472">Membrane</keyword>
<proteinExistence type="predicted"/>
<evidence type="ECO:0000313" key="2">
    <source>
        <dbReference type="EMBL" id="KAF9489438.1"/>
    </source>
</evidence>
<reference evidence="2" key="1">
    <citation type="submission" date="2020-11" db="EMBL/GenBank/DDBJ databases">
        <authorList>
            <consortium name="DOE Joint Genome Institute"/>
            <person name="Ahrendt S."/>
            <person name="Riley R."/>
            <person name="Andreopoulos W."/>
            <person name="Labutti K."/>
            <person name="Pangilinan J."/>
            <person name="Ruiz-Duenas F.J."/>
            <person name="Barrasa J.M."/>
            <person name="Sanchez-Garcia M."/>
            <person name="Camarero S."/>
            <person name="Miyauchi S."/>
            <person name="Serrano A."/>
            <person name="Linde D."/>
            <person name="Babiker R."/>
            <person name="Drula E."/>
            <person name="Ayuso-Fernandez I."/>
            <person name="Pacheco R."/>
            <person name="Padilla G."/>
            <person name="Ferreira P."/>
            <person name="Barriuso J."/>
            <person name="Kellner H."/>
            <person name="Castanera R."/>
            <person name="Alfaro M."/>
            <person name="Ramirez L."/>
            <person name="Pisabarro A.G."/>
            <person name="Kuo A."/>
            <person name="Tritt A."/>
            <person name="Lipzen A."/>
            <person name="He G."/>
            <person name="Yan M."/>
            <person name="Ng V."/>
            <person name="Cullen D."/>
            <person name="Martin F."/>
            <person name="Rosso M.-N."/>
            <person name="Henrissat B."/>
            <person name="Hibbett D."/>
            <person name="Martinez A.T."/>
            <person name="Grigoriev I.V."/>
        </authorList>
    </citation>
    <scope>NUCLEOTIDE SEQUENCE</scope>
    <source>
        <strain evidence="2">ATCC 90797</strain>
    </source>
</reference>
<dbReference type="AlphaFoldDB" id="A0A9P5ZJW8"/>
<name>A0A9P5ZJW8_PLEER</name>